<dbReference type="CDD" id="cd08238">
    <property type="entry name" value="sorbose_phosphate_red"/>
    <property type="match status" value="1"/>
</dbReference>
<dbReference type="Gene3D" id="3.40.50.720">
    <property type="entry name" value="NAD(P)-binding Rossmann-like Domain"/>
    <property type="match status" value="1"/>
</dbReference>
<dbReference type="PANTHER" id="PTHR43401">
    <property type="entry name" value="L-THREONINE 3-DEHYDROGENASE"/>
    <property type="match status" value="1"/>
</dbReference>
<sequence length="426" mass="46457">MKTKAVRLYGKQDLRIEEFDLPPISNDEILAKVVTDSLCMSSYKAANQAADHKRVPDNIADSPIIIGHEFAGEIMEVGASWTHRFKPGQKFSIQPAIYYEEGPVGVLSAPGYSYQYIGGDATYVIIPKDVLVQDCLLVYEGPGFYPASLAEPLSCVIGAMHANYHTKAGSYVHDMEIVEGGKMAILAGVGPMGLAAINYALRREDRKPSLLVVTDIDQERLDRAASLYTVEFAASRGIDLRYVNTLFMDNAVEGLRKIADGEGFNDVFVFAPVPQVIEQGDAILGFDGCLNFFAGPSKADFSAKMNFYNVHYAYTHVVGTSGGNTYDMKEALEIMTKGLDPAGLVTHIGGLNVVPEATLDLPNIPGGKKLIYPHVEMPLTAISDFKEKGKINPVYAGLAEICDRHNGLWNVEAETYLLANFEGLNN</sequence>
<dbReference type="Gene3D" id="3.90.180.10">
    <property type="entry name" value="Medium-chain alcohol dehydrogenases, catalytic domain"/>
    <property type="match status" value="1"/>
</dbReference>
<dbReference type="SUPFAM" id="SSF50129">
    <property type="entry name" value="GroES-like"/>
    <property type="match status" value="1"/>
</dbReference>
<dbReference type="Pfam" id="PF08240">
    <property type="entry name" value="ADH_N"/>
    <property type="match status" value="1"/>
</dbReference>
<dbReference type="InterPro" id="IPR050129">
    <property type="entry name" value="Zn_alcohol_dh"/>
</dbReference>
<dbReference type="PANTHER" id="PTHR43401:SF2">
    <property type="entry name" value="L-THREONINE 3-DEHYDROGENASE"/>
    <property type="match status" value="1"/>
</dbReference>
<keyword evidence="1" id="KW-0560">Oxidoreductase</keyword>
<feature type="domain" description="Alcohol dehydrogenase-like C-terminal" evidence="2">
    <location>
        <begin position="193"/>
        <end position="336"/>
    </location>
</feature>
<dbReference type="InterPro" id="IPR036291">
    <property type="entry name" value="NAD(P)-bd_dom_sf"/>
</dbReference>
<evidence type="ECO:0000313" key="4">
    <source>
        <dbReference type="EMBL" id="MBS2212705.1"/>
    </source>
</evidence>
<organism evidence="4 5">
    <name type="scientific">Carboxylicivirga mesophila</name>
    <dbReference type="NCBI Taxonomy" id="1166478"/>
    <lineage>
        <taxon>Bacteria</taxon>
        <taxon>Pseudomonadati</taxon>
        <taxon>Bacteroidota</taxon>
        <taxon>Bacteroidia</taxon>
        <taxon>Marinilabiliales</taxon>
        <taxon>Marinilabiliaceae</taxon>
        <taxon>Carboxylicivirga</taxon>
    </lineage>
</organism>
<dbReference type="EMBL" id="JAGUCN010000017">
    <property type="protein sequence ID" value="MBS2212705.1"/>
    <property type="molecule type" value="Genomic_DNA"/>
</dbReference>
<accession>A0ABS5KCD9</accession>
<evidence type="ECO:0000256" key="1">
    <source>
        <dbReference type="ARBA" id="ARBA00023002"/>
    </source>
</evidence>
<evidence type="ECO:0000313" key="5">
    <source>
        <dbReference type="Proteomes" id="UP000721861"/>
    </source>
</evidence>
<dbReference type="Proteomes" id="UP000721861">
    <property type="component" value="Unassembled WGS sequence"/>
</dbReference>
<keyword evidence="5" id="KW-1185">Reference proteome</keyword>
<dbReference type="RefSeq" id="WP_212229489.1">
    <property type="nucleotide sequence ID" value="NZ_JAGUCN010000017.1"/>
</dbReference>
<feature type="domain" description="Alcohol dehydrogenase-like N-terminal" evidence="3">
    <location>
        <begin position="26"/>
        <end position="132"/>
    </location>
</feature>
<proteinExistence type="predicted"/>
<protein>
    <submittedName>
        <fullName evidence="4">Zinc-binding dehydrogenase</fullName>
    </submittedName>
</protein>
<evidence type="ECO:0000259" key="3">
    <source>
        <dbReference type="Pfam" id="PF08240"/>
    </source>
</evidence>
<comment type="caution">
    <text evidence="4">The sequence shown here is derived from an EMBL/GenBank/DDBJ whole genome shotgun (WGS) entry which is preliminary data.</text>
</comment>
<name>A0ABS5KCD9_9BACT</name>
<dbReference type="InterPro" id="IPR011032">
    <property type="entry name" value="GroES-like_sf"/>
</dbReference>
<dbReference type="SUPFAM" id="SSF51735">
    <property type="entry name" value="NAD(P)-binding Rossmann-fold domains"/>
    <property type="match status" value="1"/>
</dbReference>
<evidence type="ECO:0000259" key="2">
    <source>
        <dbReference type="Pfam" id="PF00107"/>
    </source>
</evidence>
<dbReference type="Pfam" id="PF00107">
    <property type="entry name" value="ADH_zinc_N"/>
    <property type="match status" value="1"/>
</dbReference>
<reference evidence="4 5" key="1">
    <citation type="journal article" date="2014" name="Int. J. Syst. Evol. Microbiol.">
        <title>Carboxylicivirga gen. nov. in the family Marinilabiliaceae with two novel species, Carboxylicivirga mesophila sp. nov. and Carboxylicivirga taeanensis sp. nov., and reclassification of Cytophaga fermentans as Saccharicrinis fermentans gen. nov., comb. nov.</title>
        <authorList>
            <person name="Yang S.H."/>
            <person name="Seo H.S."/>
            <person name="Woo J.H."/>
            <person name="Oh H.M."/>
            <person name="Jang H."/>
            <person name="Lee J.H."/>
            <person name="Kim S.J."/>
            <person name="Kwon K.K."/>
        </authorList>
    </citation>
    <scope>NUCLEOTIDE SEQUENCE [LARGE SCALE GENOMIC DNA]</scope>
    <source>
        <strain evidence="4 5">JCM 18290</strain>
    </source>
</reference>
<dbReference type="InterPro" id="IPR013149">
    <property type="entry name" value="ADH-like_C"/>
</dbReference>
<dbReference type="InterPro" id="IPR013154">
    <property type="entry name" value="ADH-like_N"/>
</dbReference>
<gene>
    <name evidence="4" type="ORF">KEM09_14900</name>
</gene>